<feature type="compositionally biased region" description="Basic residues" evidence="1">
    <location>
        <begin position="68"/>
        <end position="81"/>
    </location>
</feature>
<comment type="caution">
    <text evidence="2">The sequence shown here is derived from an EMBL/GenBank/DDBJ whole genome shotgun (WGS) entry which is preliminary data.</text>
</comment>
<gene>
    <name evidence="2" type="ORF">EVOR1521_LOCUS16083</name>
</gene>
<reference evidence="2" key="1">
    <citation type="submission" date="2023-08" db="EMBL/GenBank/DDBJ databases">
        <authorList>
            <person name="Chen Y."/>
            <person name="Shah S."/>
            <person name="Dougan E. K."/>
            <person name="Thang M."/>
            <person name="Chan C."/>
        </authorList>
    </citation>
    <scope>NUCLEOTIDE SEQUENCE</scope>
</reference>
<feature type="region of interest" description="Disordered" evidence="1">
    <location>
        <begin position="66"/>
        <end position="134"/>
    </location>
</feature>
<dbReference type="AlphaFoldDB" id="A0AA36IN73"/>
<dbReference type="EMBL" id="CAUJNA010002135">
    <property type="protein sequence ID" value="CAJ1390759.1"/>
    <property type="molecule type" value="Genomic_DNA"/>
</dbReference>
<evidence type="ECO:0000256" key="1">
    <source>
        <dbReference type="SAM" id="MobiDB-lite"/>
    </source>
</evidence>
<protein>
    <submittedName>
        <fullName evidence="2">Uncharacterized protein</fullName>
    </submittedName>
</protein>
<evidence type="ECO:0000313" key="3">
    <source>
        <dbReference type="Proteomes" id="UP001178507"/>
    </source>
</evidence>
<keyword evidence="3" id="KW-1185">Reference proteome</keyword>
<evidence type="ECO:0000313" key="2">
    <source>
        <dbReference type="EMBL" id="CAJ1390759.1"/>
    </source>
</evidence>
<name>A0AA36IN73_9DINO</name>
<organism evidence="2 3">
    <name type="scientific">Effrenium voratum</name>
    <dbReference type="NCBI Taxonomy" id="2562239"/>
    <lineage>
        <taxon>Eukaryota</taxon>
        <taxon>Sar</taxon>
        <taxon>Alveolata</taxon>
        <taxon>Dinophyceae</taxon>
        <taxon>Suessiales</taxon>
        <taxon>Symbiodiniaceae</taxon>
        <taxon>Effrenium</taxon>
    </lineage>
</organism>
<accession>A0AA36IN73</accession>
<sequence>MPIFRLVFAPGELVLGLAQAAFGWSLEELRERLRADTTSLKVDLSWRSLSVDQVEQLAEGLRENSSCRKVRAKRQPRHSFGRRAPDQQGADSAESDGQPLRRPWGSGPGRPAATRPGTLLPAGAAAGAIQARLR</sequence>
<proteinExistence type="predicted"/>
<dbReference type="Proteomes" id="UP001178507">
    <property type="component" value="Unassembled WGS sequence"/>
</dbReference>